<dbReference type="Proteomes" id="UP000189674">
    <property type="component" value="Chromosome"/>
</dbReference>
<dbReference type="RefSeq" id="WP_146663598.1">
    <property type="nucleotide sequence ID" value="NZ_CP019791.1"/>
</dbReference>
<proteinExistence type="predicted"/>
<evidence type="ECO:0000313" key="2">
    <source>
        <dbReference type="Proteomes" id="UP000189674"/>
    </source>
</evidence>
<dbReference type="AlphaFoldDB" id="A0A1U9NQ70"/>
<keyword evidence="2" id="KW-1185">Reference proteome</keyword>
<dbReference type="EMBL" id="CP019791">
    <property type="protein sequence ID" value="AQT69965.1"/>
    <property type="molecule type" value="Genomic_DNA"/>
</dbReference>
<sequence>MILTRPTITYMLDGTTLTAAVTSSYDVQMYVKSDADADWTDAGLVTGPSDADELVIADLDASRVYAALGVARSDSLAAISAPTAAKIFRPVATETEVTATGAFGKAAAALRDMIAASSTFQNDIGAVGTDEEKQAQAKQYIHIALYDPDTEFERPFVLISPTDSDRSELYAEAAYAGSGQLKVEFERSIPTAYQAAEQTANAELDFHNFVDGVIDDCQKLSSEPGYLLTREWNRIMQPARYAHDIEAYLTAFHVLWGLTD</sequence>
<dbReference type="KEGG" id="alus:STSP2_03165"/>
<protein>
    <submittedName>
        <fullName evidence="1">Uncharacterized protein</fullName>
    </submittedName>
</protein>
<dbReference type="STRING" id="1936003.STSP2_03165"/>
<name>A0A1U9NQ70_9BACT</name>
<evidence type="ECO:0000313" key="1">
    <source>
        <dbReference type="EMBL" id="AQT69965.1"/>
    </source>
</evidence>
<gene>
    <name evidence="1" type="ORF">STSP2_03165</name>
</gene>
<accession>A0A1U9NQ70</accession>
<reference evidence="2" key="1">
    <citation type="submission" date="2017-02" db="EMBL/GenBank/DDBJ databases">
        <title>Comparative genomics and description of representatives of a novel lineage of planctomycetes thriving in anoxic sediments.</title>
        <authorList>
            <person name="Spring S."/>
            <person name="Bunk B."/>
            <person name="Sproer C."/>
        </authorList>
    </citation>
    <scope>NUCLEOTIDE SEQUENCE [LARGE SCALE GENOMIC DNA]</scope>
    <source>
        <strain evidence="2">ST-NAGAB-D1</strain>
    </source>
</reference>
<organism evidence="1 2">
    <name type="scientific">Anaerohalosphaera lusitana</name>
    <dbReference type="NCBI Taxonomy" id="1936003"/>
    <lineage>
        <taxon>Bacteria</taxon>
        <taxon>Pseudomonadati</taxon>
        <taxon>Planctomycetota</taxon>
        <taxon>Phycisphaerae</taxon>
        <taxon>Sedimentisphaerales</taxon>
        <taxon>Anaerohalosphaeraceae</taxon>
        <taxon>Anaerohalosphaera</taxon>
    </lineage>
</organism>